<organism evidence="1">
    <name type="scientific">Siphoviridae sp. ctMs97</name>
    <dbReference type="NCBI Taxonomy" id="2825464"/>
    <lineage>
        <taxon>Viruses</taxon>
        <taxon>Duplodnaviria</taxon>
        <taxon>Heunggongvirae</taxon>
        <taxon>Uroviricota</taxon>
        <taxon>Caudoviricetes</taxon>
    </lineage>
</organism>
<proteinExistence type="predicted"/>
<evidence type="ECO:0000313" key="1">
    <source>
        <dbReference type="EMBL" id="DAE09812.1"/>
    </source>
</evidence>
<name>A0A8S5PU70_9CAUD</name>
<protein>
    <submittedName>
        <fullName evidence="1">Tail tube protein</fullName>
    </submittedName>
</protein>
<accession>A0A8S5PU70</accession>
<reference evidence="1" key="1">
    <citation type="journal article" date="2021" name="Proc. Natl. Acad. Sci. U.S.A.">
        <title>A Catalog of Tens of Thousands of Viruses from Human Metagenomes Reveals Hidden Associations with Chronic Diseases.</title>
        <authorList>
            <person name="Tisza M.J."/>
            <person name="Buck C.B."/>
        </authorList>
    </citation>
    <scope>NUCLEOTIDE SEQUENCE</scope>
    <source>
        <strain evidence="1">CtMs97</strain>
    </source>
</reference>
<dbReference type="EMBL" id="BK015494">
    <property type="protein sequence ID" value="DAE09812.1"/>
    <property type="molecule type" value="Genomic_DNA"/>
</dbReference>
<sequence>MKKITCDVFNAGETIYFTIGRIAELEQLWGEPIFKAVQSGTMTFNQLITAFVVGMKQHGKKRDYIYYQDKLQELFDEGTVQYSDLVELIVQALIGSGVFGKAAYYALFPEEADEKAQSEVEAEAVEAKN</sequence>